<dbReference type="GeneID" id="126892159"/>
<organism evidence="7 8">
    <name type="scientific">Diabrotica virgifera virgifera</name>
    <name type="common">western corn rootworm</name>
    <dbReference type="NCBI Taxonomy" id="50390"/>
    <lineage>
        <taxon>Eukaryota</taxon>
        <taxon>Metazoa</taxon>
        <taxon>Ecdysozoa</taxon>
        <taxon>Arthropoda</taxon>
        <taxon>Hexapoda</taxon>
        <taxon>Insecta</taxon>
        <taxon>Pterygota</taxon>
        <taxon>Neoptera</taxon>
        <taxon>Endopterygota</taxon>
        <taxon>Coleoptera</taxon>
        <taxon>Polyphaga</taxon>
        <taxon>Cucujiformia</taxon>
        <taxon>Chrysomeloidea</taxon>
        <taxon>Chrysomelidae</taxon>
        <taxon>Galerucinae</taxon>
        <taxon>Diabroticina</taxon>
        <taxon>Diabroticites</taxon>
        <taxon>Diabrotica</taxon>
    </lineage>
</organism>
<sequence length="583" mass="64842">MVNYLSNIVILPVHKSSSATQVPTNIDKLLDPQAEPNNSGGSEEEYTFYTPSKFEPDPRGLGNYLFNRMKKHKHCIAQYIADTDEEDTYGELLLRCIRTACHLSTRNLTKDDVVVLCSYNQKESSVPFISSIFLNVPVAPMDPRLSLMESVYLLKEVKPKIIFVDHEGLKLMETSVKQAELDTEIIVYGSSDTHTEFSSFLEPHENEEKFAPTEVDNLKDTAVIMFTSGTTALPKGVILNHMGLMGQASVLTEYTETGFIYLSCATLYWISAVIYQLVAIIIGGARVTVQKFDPRETLYLIDKYRVTSLFVPPIMATAVLKVGRPEGLDTSSFINFIIAGGYFPKSLLLKLRDLLPGTFVSSSYGLTEVSGALTVFKISSCEDVKERLYLQSKPTSVGLVIAGIKAKVVNLDTGKTCGPNEGGELRIKSEFLMNGYHNQDTSDSFDSKGWLKTGDIVTYDEDGCFYVKNRIKEMIRYKGWQIAPAMLEQLIMTHPSVDQVVIIGIPHGVDGDHPMAVIVPKKSSTAPISEEDIIKFVEERVEEKVSDTMRLTAGVKFVSSIPMTPSGKIRRREVKKMVLDGDL</sequence>
<dbReference type="InterPro" id="IPR000873">
    <property type="entry name" value="AMP-dep_synth/lig_dom"/>
</dbReference>
<protein>
    <recommendedName>
        <fullName evidence="9">4-coumarate--CoA ligase 1-like</fullName>
    </recommendedName>
</protein>
<comment type="subcellular location">
    <subcellularLocation>
        <location evidence="1">Peroxisome</location>
    </subcellularLocation>
</comment>
<keyword evidence="8" id="KW-1185">Reference proteome</keyword>
<dbReference type="InterPro" id="IPR042099">
    <property type="entry name" value="ANL_N_sf"/>
</dbReference>
<evidence type="ECO:0000256" key="2">
    <source>
        <dbReference type="ARBA" id="ARBA00006432"/>
    </source>
</evidence>
<dbReference type="PANTHER" id="PTHR24096">
    <property type="entry name" value="LONG-CHAIN-FATTY-ACID--COA LIGASE"/>
    <property type="match status" value="1"/>
</dbReference>
<keyword evidence="3" id="KW-0436">Ligase</keyword>
<dbReference type="Gene3D" id="3.30.300.30">
    <property type="match status" value="1"/>
</dbReference>
<evidence type="ECO:0000313" key="7">
    <source>
        <dbReference type="EnsemblMetazoa" id="XP_050517585.1"/>
    </source>
</evidence>
<dbReference type="Pfam" id="PF00501">
    <property type="entry name" value="AMP-binding"/>
    <property type="match status" value="1"/>
</dbReference>
<dbReference type="InterPro" id="IPR025110">
    <property type="entry name" value="AMP-bd_C"/>
</dbReference>
<evidence type="ECO:0000313" key="8">
    <source>
        <dbReference type="Proteomes" id="UP001652700"/>
    </source>
</evidence>
<evidence type="ECO:0000256" key="1">
    <source>
        <dbReference type="ARBA" id="ARBA00004275"/>
    </source>
</evidence>
<dbReference type="Proteomes" id="UP001652700">
    <property type="component" value="Unplaced"/>
</dbReference>
<feature type="domain" description="AMP-dependent synthetase/ligase" evidence="5">
    <location>
        <begin position="79"/>
        <end position="437"/>
    </location>
</feature>
<dbReference type="RefSeq" id="XP_050517585.1">
    <property type="nucleotide sequence ID" value="XM_050661628.1"/>
</dbReference>
<dbReference type="SUPFAM" id="SSF56801">
    <property type="entry name" value="Acetyl-CoA synthetase-like"/>
    <property type="match status" value="1"/>
</dbReference>
<evidence type="ECO:0000256" key="3">
    <source>
        <dbReference type="ARBA" id="ARBA00022598"/>
    </source>
</evidence>
<evidence type="ECO:0000259" key="6">
    <source>
        <dbReference type="Pfam" id="PF13193"/>
    </source>
</evidence>
<dbReference type="Pfam" id="PF13193">
    <property type="entry name" value="AMP-binding_C"/>
    <property type="match status" value="1"/>
</dbReference>
<dbReference type="PANTHER" id="PTHR24096:SF149">
    <property type="entry name" value="AMP-BINDING DOMAIN-CONTAINING PROTEIN-RELATED"/>
    <property type="match status" value="1"/>
</dbReference>
<dbReference type="InterPro" id="IPR045851">
    <property type="entry name" value="AMP-bd_C_sf"/>
</dbReference>
<reference evidence="7" key="1">
    <citation type="submission" date="2025-05" db="UniProtKB">
        <authorList>
            <consortium name="EnsemblMetazoa"/>
        </authorList>
    </citation>
    <scope>IDENTIFICATION</scope>
</reference>
<evidence type="ECO:0000259" key="5">
    <source>
        <dbReference type="Pfam" id="PF00501"/>
    </source>
</evidence>
<comment type="similarity">
    <text evidence="2">Belongs to the ATP-dependent AMP-binding enzyme family.</text>
</comment>
<accession>A0ABM5L571</accession>
<proteinExistence type="inferred from homology"/>
<keyword evidence="4" id="KW-0576">Peroxisome</keyword>
<dbReference type="EnsemblMetazoa" id="XM_050661628.1">
    <property type="protein sequence ID" value="XP_050517585.1"/>
    <property type="gene ID" value="LOC126892159"/>
</dbReference>
<dbReference type="Gene3D" id="3.40.50.12780">
    <property type="entry name" value="N-terminal domain of ligase-like"/>
    <property type="match status" value="1"/>
</dbReference>
<name>A0ABM5L571_DIAVI</name>
<evidence type="ECO:0008006" key="9">
    <source>
        <dbReference type="Google" id="ProtNLM"/>
    </source>
</evidence>
<feature type="domain" description="AMP-binding enzyme C-terminal" evidence="6">
    <location>
        <begin position="487"/>
        <end position="568"/>
    </location>
</feature>
<evidence type="ECO:0000256" key="4">
    <source>
        <dbReference type="ARBA" id="ARBA00023140"/>
    </source>
</evidence>